<keyword evidence="7" id="KW-0539">Nucleus</keyword>
<evidence type="ECO:0000313" key="11">
    <source>
        <dbReference type="EMBL" id="SOQ34637.1"/>
    </source>
</evidence>
<dbReference type="EMBL" id="ODYU01000225">
    <property type="protein sequence ID" value="SOQ34637.1"/>
    <property type="molecule type" value="Genomic_DNA"/>
</dbReference>
<dbReference type="GO" id="GO:0001006">
    <property type="term" value="F:RNA polymerase III type 3 promoter sequence-specific DNA binding"/>
    <property type="evidence" value="ECO:0007669"/>
    <property type="project" value="TreeGrafter"/>
</dbReference>
<organism evidence="11">
    <name type="scientific">Spodoptera frugiperda</name>
    <name type="common">Fall armyworm</name>
    <dbReference type="NCBI Taxonomy" id="7108"/>
    <lineage>
        <taxon>Eukaryota</taxon>
        <taxon>Metazoa</taxon>
        <taxon>Ecdysozoa</taxon>
        <taxon>Arthropoda</taxon>
        <taxon>Hexapoda</taxon>
        <taxon>Insecta</taxon>
        <taxon>Pterygota</taxon>
        <taxon>Neoptera</taxon>
        <taxon>Endopterygota</taxon>
        <taxon>Lepidoptera</taxon>
        <taxon>Glossata</taxon>
        <taxon>Ditrysia</taxon>
        <taxon>Noctuoidea</taxon>
        <taxon>Noctuidae</taxon>
        <taxon>Amphipyrinae</taxon>
        <taxon>Spodoptera</taxon>
    </lineage>
</organism>
<keyword evidence="5" id="KW-0238">DNA-binding</keyword>
<dbReference type="GO" id="GO:0042795">
    <property type="term" value="P:snRNA transcription by RNA polymerase II"/>
    <property type="evidence" value="ECO:0007669"/>
    <property type="project" value="TreeGrafter"/>
</dbReference>
<comment type="subunit">
    <text evidence="9">Part of the SNAPc complex composed of 5 subunits: SNAPC1, SNAPC2, SNAPC3, SNAPC4 and SNAPC5. SNAPC3 interacts with SNAPC1.</text>
</comment>
<comment type="function">
    <text evidence="8">Part of the SNAPc complex required for the transcription of both RNA polymerase II and III small-nuclear RNA genes. Binds to the proximal sequence element (PSE), a non-TATA-box basal promoter element common to these 2 types of genes. Recruits TBP and BRF2 to the U6 snRNA TATA box.</text>
</comment>
<accession>A0A2H1V1C2</accession>
<dbReference type="PANTHER" id="PTHR13421:SF16">
    <property type="entry name" value="SNRNA-ACTIVATING PROTEIN COMPLEX SUBUNIT 3"/>
    <property type="match status" value="1"/>
</dbReference>
<evidence type="ECO:0000256" key="5">
    <source>
        <dbReference type="ARBA" id="ARBA00023125"/>
    </source>
</evidence>
<name>A0A2H1V1C2_SPOFR</name>
<dbReference type="Pfam" id="PF12251">
    <property type="entry name" value="SNAPC3"/>
    <property type="match status" value="1"/>
</dbReference>
<gene>
    <name evidence="11" type="ORF">SFRICE_005128</name>
</gene>
<protein>
    <recommendedName>
        <fullName evidence="3">snRNA-activating protein complex subunit 3</fullName>
    </recommendedName>
    <alternativeName>
        <fullName evidence="10">Small nuclear RNA-activating complex polypeptide 3</fullName>
    </alternativeName>
</protein>
<comment type="subcellular location">
    <subcellularLocation>
        <location evidence="1">Nucleus</location>
    </subcellularLocation>
</comment>
<evidence type="ECO:0000256" key="7">
    <source>
        <dbReference type="ARBA" id="ARBA00023242"/>
    </source>
</evidence>
<dbReference type="InterPro" id="IPR022042">
    <property type="entry name" value="snRNA-activating_su3"/>
</dbReference>
<dbReference type="GO" id="GO:0005634">
    <property type="term" value="C:nucleus"/>
    <property type="evidence" value="ECO:0007669"/>
    <property type="project" value="UniProtKB-SubCell"/>
</dbReference>
<evidence type="ECO:0000256" key="1">
    <source>
        <dbReference type="ARBA" id="ARBA00004123"/>
    </source>
</evidence>
<dbReference type="AlphaFoldDB" id="A0A2H1V1C2"/>
<evidence type="ECO:0000256" key="3">
    <source>
        <dbReference type="ARBA" id="ARBA00013634"/>
    </source>
</evidence>
<sequence>MSETNNDDEQKIMVIEYNDKMDIDAKNIRLEEIVLDSSSENDSHAGDETKEIIIELVEIEPDEVIVKVPGPDEMSIDTPNASIAEVTVRRLNEVESGQQEKTKAIEVDPVPGCSTVSEVSLIPQKESVQLFAEDTGPQLYDAKCPLVTLPIITKNLPKVFQYLPVHGKPQDKNLKDFFSNKIKEFVGSGLTDDEFQELEDYCSPNHLKTGREIVMGTNVPVMGVVSGNIKHNLDEPPEVIEDPDLCILKKNKQRIEKDKKGLFTKKLKYRGVRNLPFTQEMYHNLPTAKPAVEVPDVDLEPGKDVLYRVRVYRPYTYSMVKERFTRTRHSVFCYDIILTGRHRLSELRDRFVCHNDFDMRVDVSNNPDILPSAKAKELFPSGFLFINNVFYVDTREGCVDYSEPIREWAIKKDLGNFPKKDMCQVKLEDLVLKLGYPEVYVHQGNCEHVFLFSEVRLLNPTDPLRLSNYPCSTAIAQNQTVYCTTCAEFSAKWIVVGCSRVPFDPAFFCETCFKQYLYKDGKKIGDFKAYSYRGNALNVLKP</sequence>
<evidence type="ECO:0000256" key="8">
    <source>
        <dbReference type="ARBA" id="ARBA00025193"/>
    </source>
</evidence>
<keyword evidence="6" id="KW-0804">Transcription</keyword>
<dbReference type="GO" id="GO:0042796">
    <property type="term" value="P:snRNA transcription by RNA polymerase III"/>
    <property type="evidence" value="ECO:0007669"/>
    <property type="project" value="TreeGrafter"/>
</dbReference>
<evidence type="ECO:0000256" key="6">
    <source>
        <dbReference type="ARBA" id="ARBA00023163"/>
    </source>
</evidence>
<dbReference type="GO" id="GO:0000978">
    <property type="term" value="F:RNA polymerase II cis-regulatory region sequence-specific DNA binding"/>
    <property type="evidence" value="ECO:0007669"/>
    <property type="project" value="TreeGrafter"/>
</dbReference>
<evidence type="ECO:0000256" key="9">
    <source>
        <dbReference type="ARBA" id="ARBA00025958"/>
    </source>
</evidence>
<dbReference type="GO" id="GO:0003681">
    <property type="term" value="F:bent DNA binding"/>
    <property type="evidence" value="ECO:0007669"/>
    <property type="project" value="TreeGrafter"/>
</dbReference>
<reference evidence="11" key="1">
    <citation type="submission" date="2016-07" db="EMBL/GenBank/DDBJ databases">
        <authorList>
            <person name="Bretaudeau A."/>
        </authorList>
    </citation>
    <scope>NUCLEOTIDE SEQUENCE</scope>
    <source>
        <strain evidence="11">Rice</strain>
        <tissue evidence="11">Whole body</tissue>
    </source>
</reference>
<evidence type="ECO:0000256" key="10">
    <source>
        <dbReference type="ARBA" id="ARBA00029606"/>
    </source>
</evidence>
<dbReference type="PANTHER" id="PTHR13421">
    <property type="entry name" value="SNRNA-ACTIVATING PROTEIN COMPLEX SUBUNIT 3"/>
    <property type="match status" value="1"/>
</dbReference>
<proteinExistence type="inferred from homology"/>
<dbReference type="GO" id="GO:0001046">
    <property type="term" value="F:core promoter sequence-specific DNA binding"/>
    <property type="evidence" value="ECO:0007669"/>
    <property type="project" value="TreeGrafter"/>
</dbReference>
<comment type="similarity">
    <text evidence="2">Belongs to the SNAPC3/SRD2 family.</text>
</comment>
<dbReference type="GO" id="GO:0019185">
    <property type="term" value="C:snRNA-activating protein complex"/>
    <property type="evidence" value="ECO:0007669"/>
    <property type="project" value="TreeGrafter"/>
</dbReference>
<evidence type="ECO:0000256" key="4">
    <source>
        <dbReference type="ARBA" id="ARBA00023015"/>
    </source>
</evidence>
<keyword evidence="4" id="KW-0805">Transcription regulation</keyword>
<evidence type="ECO:0000256" key="2">
    <source>
        <dbReference type="ARBA" id="ARBA00010410"/>
    </source>
</evidence>